<comment type="subunit">
    <text evidence="3">Self-associates forming complexes of several hundred monomers.</text>
</comment>
<gene>
    <name evidence="15" type="ORF">PV327_006060</name>
</gene>
<name>A0AA39L0H4_MICHY</name>
<proteinExistence type="inferred from homology"/>
<evidence type="ECO:0000256" key="3">
    <source>
        <dbReference type="ARBA" id="ARBA00011764"/>
    </source>
</evidence>
<evidence type="ECO:0000256" key="12">
    <source>
        <dbReference type="SAM" id="Coils"/>
    </source>
</evidence>
<evidence type="ECO:0000256" key="7">
    <source>
        <dbReference type="ARBA" id="ARBA00023054"/>
    </source>
</evidence>
<feature type="region of interest" description="Disordered" evidence="13">
    <location>
        <begin position="296"/>
        <end position="322"/>
    </location>
</feature>
<evidence type="ECO:0000256" key="8">
    <source>
        <dbReference type="ARBA" id="ARBA00023128"/>
    </source>
</evidence>
<evidence type="ECO:0000256" key="6">
    <source>
        <dbReference type="ARBA" id="ARBA00023015"/>
    </source>
</evidence>
<keyword evidence="8" id="KW-0496">Mitochondrion</keyword>
<evidence type="ECO:0000256" key="10">
    <source>
        <dbReference type="ARBA" id="ARBA00025466"/>
    </source>
</evidence>
<comment type="function">
    <text evidence="10">Involved in transvection phenomena (= synapsis-dependent gene expression), where the synaptic pairing of chromosomes carrying genes with which zeste interacts influences the expression of these genes. Zeste binds to DNA and stimulates transcription from a nearby promoter.</text>
</comment>
<comment type="subcellular location">
    <subcellularLocation>
        <location evidence="1">Mitochondrion</location>
    </subcellularLocation>
</comment>
<dbReference type="Pfam" id="PF04568">
    <property type="entry name" value="IATP"/>
    <property type="match status" value="1"/>
</dbReference>
<dbReference type="EMBL" id="JAQQBR010000003">
    <property type="protein sequence ID" value="KAK0180416.1"/>
    <property type="molecule type" value="Genomic_DNA"/>
</dbReference>
<evidence type="ECO:0000256" key="4">
    <source>
        <dbReference type="ARBA" id="ARBA00016807"/>
    </source>
</evidence>
<evidence type="ECO:0000256" key="2">
    <source>
        <dbReference type="ARBA" id="ARBA00010901"/>
    </source>
</evidence>
<organism evidence="15 16">
    <name type="scientific">Microctonus hyperodae</name>
    <name type="common">Parasitoid wasp</name>
    <dbReference type="NCBI Taxonomy" id="165561"/>
    <lineage>
        <taxon>Eukaryota</taxon>
        <taxon>Metazoa</taxon>
        <taxon>Ecdysozoa</taxon>
        <taxon>Arthropoda</taxon>
        <taxon>Hexapoda</taxon>
        <taxon>Insecta</taxon>
        <taxon>Pterygota</taxon>
        <taxon>Neoptera</taxon>
        <taxon>Endopterygota</taxon>
        <taxon>Hymenoptera</taxon>
        <taxon>Apocrita</taxon>
        <taxon>Ichneumonoidea</taxon>
        <taxon>Braconidae</taxon>
        <taxon>Euphorinae</taxon>
        <taxon>Microctonus</taxon>
    </lineage>
</organism>
<dbReference type="GO" id="GO:0005739">
    <property type="term" value="C:mitochondrion"/>
    <property type="evidence" value="ECO:0007669"/>
    <property type="project" value="UniProtKB-SubCell"/>
</dbReference>
<dbReference type="InterPro" id="IPR007648">
    <property type="entry name" value="ATPase_inhibitor_mt"/>
</dbReference>
<feature type="coiled-coil region" evidence="12">
    <location>
        <begin position="246"/>
        <end position="287"/>
    </location>
</feature>
<sequence length="379" mass="44036">MKKKLPRTQNWTLQEKIGLFNHLKNRVHIIENRDPAPDVLDLKNRTWEDIHRELKQKRICFRGIIRLKEAWSRMKNHSKLELNTFGQMVDEFGIDEAFKWRPSPLSVEVKRLLLTVKPQQTGSVKIKKEVDSSSYLIQILDNHSTPFPLDVNSCQTKEIDPLSNIKVEDFPPGNSFIEPTTTIYLTENPKSFNNDESIENTNKRKRLTELEEFQEDNNEEIVSFAEIEYTKDDNKVQQPWSYDALNEEHKIRLQLLSIELEKAELQKKTALNELKTSEIKLRFAEAQANNYHSKVRMSGERGSGAGQGGGGGGAIRSAGGSFGKMEAAHEDQYFYNQQKEQLKKMREELTDEISFHEEQIKRHEEAINRHKKRIGDMDK</sequence>
<evidence type="ECO:0000259" key="14">
    <source>
        <dbReference type="Pfam" id="PF13873"/>
    </source>
</evidence>
<evidence type="ECO:0000256" key="13">
    <source>
        <dbReference type="SAM" id="MobiDB-lite"/>
    </source>
</evidence>
<keyword evidence="7 12" id="KW-0175">Coiled coil</keyword>
<keyword evidence="5" id="KW-0809">Transit peptide</keyword>
<reference evidence="15" key="2">
    <citation type="submission" date="2023-03" db="EMBL/GenBank/DDBJ databases">
        <authorList>
            <person name="Inwood S.N."/>
            <person name="Skelly J.G."/>
            <person name="Guhlin J."/>
            <person name="Harrop T.W.R."/>
            <person name="Goldson S.G."/>
            <person name="Dearden P.K."/>
        </authorList>
    </citation>
    <scope>NUCLEOTIDE SEQUENCE</scope>
    <source>
        <strain evidence="15">Lincoln</strain>
        <tissue evidence="15">Whole body</tissue>
    </source>
</reference>
<dbReference type="PANTHER" id="PTHR48417">
    <property type="entry name" value="ATP SYNTHASE F1 SUBUNIT EPSILON"/>
    <property type="match status" value="1"/>
</dbReference>
<dbReference type="GO" id="GO:0042030">
    <property type="term" value="F:ATPase inhibitor activity"/>
    <property type="evidence" value="ECO:0007669"/>
    <property type="project" value="InterPro"/>
</dbReference>
<keyword evidence="16" id="KW-1185">Reference proteome</keyword>
<evidence type="ECO:0000256" key="9">
    <source>
        <dbReference type="ARBA" id="ARBA00023163"/>
    </source>
</evidence>
<keyword evidence="9" id="KW-0804">Transcription</keyword>
<comment type="caution">
    <text evidence="15">The sequence shown here is derived from an EMBL/GenBank/DDBJ whole genome shotgun (WGS) entry which is preliminary data.</text>
</comment>
<dbReference type="PANTHER" id="PTHR48417:SF1">
    <property type="entry name" value="ATP SYNTHASE F1 SUBUNIT EPSILON"/>
    <property type="match status" value="1"/>
</dbReference>
<evidence type="ECO:0000256" key="1">
    <source>
        <dbReference type="ARBA" id="ARBA00004173"/>
    </source>
</evidence>
<dbReference type="Pfam" id="PF13873">
    <property type="entry name" value="Myb_DNA-bind_5"/>
    <property type="match status" value="1"/>
</dbReference>
<comment type="similarity">
    <text evidence="2">Belongs to the ATPase inhibitor family.</text>
</comment>
<dbReference type="InterPro" id="IPR028002">
    <property type="entry name" value="Myb_DNA-bind_5"/>
</dbReference>
<evidence type="ECO:0000313" key="15">
    <source>
        <dbReference type="EMBL" id="KAK0180416.1"/>
    </source>
</evidence>
<feature type="compositionally biased region" description="Gly residues" evidence="13">
    <location>
        <begin position="301"/>
        <end position="314"/>
    </location>
</feature>
<dbReference type="Gene3D" id="1.20.5.500">
    <property type="entry name" value="Single helix bin"/>
    <property type="match status" value="1"/>
</dbReference>
<reference evidence="15" key="1">
    <citation type="journal article" date="2023" name="bioRxiv">
        <title>Scaffold-level genome assemblies of two parasitoid biocontrol wasps reveal the parthenogenesis mechanism and an associated novel virus.</title>
        <authorList>
            <person name="Inwood S."/>
            <person name="Skelly J."/>
            <person name="Guhlin J."/>
            <person name="Harrop T."/>
            <person name="Goldson S."/>
            <person name="Dearden P."/>
        </authorList>
    </citation>
    <scope>NUCLEOTIDE SEQUENCE</scope>
    <source>
        <strain evidence="15">Lincoln</strain>
        <tissue evidence="15">Whole body</tissue>
    </source>
</reference>
<dbReference type="SUPFAM" id="SSF64602">
    <property type="entry name" value="F1 ATPase inhibitor, IF1, C-terminal domain"/>
    <property type="match status" value="1"/>
</dbReference>
<evidence type="ECO:0000256" key="11">
    <source>
        <dbReference type="ARBA" id="ARBA00030036"/>
    </source>
</evidence>
<dbReference type="Proteomes" id="UP001168972">
    <property type="component" value="Unassembled WGS sequence"/>
</dbReference>
<evidence type="ECO:0000313" key="16">
    <source>
        <dbReference type="Proteomes" id="UP001168972"/>
    </source>
</evidence>
<dbReference type="FunFam" id="1.20.5.500:FF:000007">
    <property type="entry name" value="ATPase inhibitor, putative"/>
    <property type="match status" value="1"/>
</dbReference>
<feature type="region of interest" description="Disordered" evidence="13">
    <location>
        <begin position="356"/>
        <end position="379"/>
    </location>
</feature>
<accession>A0AA39L0H4</accession>
<dbReference type="AlphaFoldDB" id="A0AA39L0H4"/>
<evidence type="ECO:0000256" key="5">
    <source>
        <dbReference type="ARBA" id="ARBA00022946"/>
    </source>
</evidence>
<feature type="domain" description="Myb/SANT-like DNA-binding" evidence="14">
    <location>
        <begin position="7"/>
        <end position="82"/>
    </location>
</feature>
<keyword evidence="6" id="KW-0805">Transcription regulation</keyword>
<protein>
    <recommendedName>
        <fullName evidence="4">Regulatory protein zeste</fullName>
    </recommendedName>
    <alternativeName>
        <fullName evidence="11">ATP synthase F1 subunit epsilon</fullName>
    </alternativeName>
</protein>